<evidence type="ECO:0000256" key="4">
    <source>
        <dbReference type="ARBA" id="ARBA00023014"/>
    </source>
</evidence>
<comment type="caution">
    <text evidence="7">The sequence shown here is derived from an EMBL/GenBank/DDBJ whole genome shotgun (WGS) entry which is preliminary data.</text>
</comment>
<dbReference type="PATRIC" id="fig|699431.3.peg.1264"/>
<dbReference type="PROSITE" id="PS00198">
    <property type="entry name" value="4FE4S_FER_1"/>
    <property type="match status" value="1"/>
</dbReference>
<dbReference type="STRING" id="699431.SY89_01237"/>
<dbReference type="PANTHER" id="PTHR43687:SF5">
    <property type="entry name" value="4FE-4S FERREDOXIN-TYPE DOMAIN-CONTAINING PROTEIN"/>
    <property type="match status" value="1"/>
</dbReference>
<evidence type="ECO:0000256" key="3">
    <source>
        <dbReference type="ARBA" id="ARBA00023004"/>
    </source>
</evidence>
<name>A0A0P7GP40_9EURY</name>
<organism evidence="7 8">
    <name type="scientific">Halolamina pelagica</name>
    <dbReference type="NCBI Taxonomy" id="699431"/>
    <lineage>
        <taxon>Archaea</taxon>
        <taxon>Methanobacteriati</taxon>
        <taxon>Methanobacteriota</taxon>
        <taxon>Stenosarchaea group</taxon>
        <taxon>Halobacteria</taxon>
        <taxon>Halobacteriales</taxon>
        <taxon>Haloferacaceae</taxon>
    </lineage>
</organism>
<evidence type="ECO:0000256" key="2">
    <source>
        <dbReference type="ARBA" id="ARBA00022723"/>
    </source>
</evidence>
<dbReference type="GO" id="GO:0051539">
    <property type="term" value="F:4 iron, 4 sulfur cluster binding"/>
    <property type="evidence" value="ECO:0007669"/>
    <property type="project" value="UniProtKB-KW"/>
</dbReference>
<keyword evidence="2" id="KW-0479">Metal-binding</keyword>
<gene>
    <name evidence="7" type="primary">zfx</name>
    <name evidence="7" type="ORF">SY89_01237</name>
</gene>
<proteinExistence type="predicted"/>
<sequence>MERRNAEYAHRPQLRPEPRARRGAEAADASGEDQDEAAVAVWGPVDPPEKLGIHGTHVAVDYDLCIADGTCLEDCPVDVFTWVDTPDHPESDRKVEPTFEDQCIDCMLCVDVCPVDAIDVDASRAGGGGL</sequence>
<dbReference type="Gene3D" id="3.30.70.20">
    <property type="match status" value="1"/>
</dbReference>
<feature type="domain" description="4Fe-4S ferredoxin-type" evidence="6">
    <location>
        <begin position="56"/>
        <end position="85"/>
    </location>
</feature>
<dbReference type="AlphaFoldDB" id="A0A0P7GP40"/>
<keyword evidence="1" id="KW-0004">4Fe-4S</keyword>
<dbReference type="PROSITE" id="PS51379">
    <property type="entry name" value="4FE4S_FER_2"/>
    <property type="match status" value="2"/>
</dbReference>
<evidence type="ECO:0000256" key="1">
    <source>
        <dbReference type="ARBA" id="ARBA00022485"/>
    </source>
</evidence>
<evidence type="ECO:0000256" key="5">
    <source>
        <dbReference type="SAM" id="MobiDB-lite"/>
    </source>
</evidence>
<dbReference type="InterPro" id="IPR017896">
    <property type="entry name" value="4Fe4S_Fe-S-bd"/>
</dbReference>
<dbReference type="PANTHER" id="PTHR43687">
    <property type="entry name" value="ADENYLYLSULFATE REDUCTASE, BETA SUBUNIT"/>
    <property type="match status" value="1"/>
</dbReference>
<protein>
    <submittedName>
        <fullName evidence="7">Seven-iron ferredoxin</fullName>
    </submittedName>
</protein>
<dbReference type="InterPro" id="IPR017900">
    <property type="entry name" value="4Fe4S_Fe_S_CS"/>
</dbReference>
<evidence type="ECO:0000313" key="8">
    <source>
        <dbReference type="Proteomes" id="UP000050535"/>
    </source>
</evidence>
<keyword evidence="4" id="KW-0411">Iron-sulfur</keyword>
<keyword evidence="3" id="KW-0408">Iron</keyword>
<keyword evidence="8" id="KW-1185">Reference proteome</keyword>
<dbReference type="GO" id="GO:0046872">
    <property type="term" value="F:metal ion binding"/>
    <property type="evidence" value="ECO:0007669"/>
    <property type="project" value="UniProtKB-KW"/>
</dbReference>
<dbReference type="Proteomes" id="UP000050535">
    <property type="component" value="Unassembled WGS sequence"/>
</dbReference>
<reference evidence="8" key="1">
    <citation type="submission" date="2013-11" db="EMBL/GenBank/DDBJ databases">
        <authorList>
            <person name="Hoang H.T."/>
            <person name="Killian M.L."/>
            <person name="Madson D.M."/>
            <person name="Arruda P.H.E."/>
            <person name="Sun D."/>
            <person name="Schwartz K.J."/>
            <person name="Yoon K."/>
        </authorList>
    </citation>
    <scope>NUCLEOTIDE SEQUENCE [LARGE SCALE GENOMIC DNA]</scope>
    <source>
        <strain evidence="8">CDK2</strain>
    </source>
</reference>
<feature type="domain" description="4Fe-4S ferredoxin-type" evidence="6">
    <location>
        <begin position="93"/>
        <end position="123"/>
    </location>
</feature>
<dbReference type="SUPFAM" id="SSF54862">
    <property type="entry name" value="4Fe-4S ferredoxins"/>
    <property type="match status" value="1"/>
</dbReference>
<dbReference type="EMBL" id="LGUC01000001">
    <property type="protein sequence ID" value="KPN30502.1"/>
    <property type="molecule type" value="Genomic_DNA"/>
</dbReference>
<evidence type="ECO:0000313" key="7">
    <source>
        <dbReference type="EMBL" id="KPN30502.1"/>
    </source>
</evidence>
<accession>A0A0P7GP40</accession>
<dbReference type="GO" id="GO:0016491">
    <property type="term" value="F:oxidoreductase activity"/>
    <property type="evidence" value="ECO:0007669"/>
    <property type="project" value="UniProtKB-ARBA"/>
</dbReference>
<dbReference type="Pfam" id="PF13187">
    <property type="entry name" value="Fer4_9"/>
    <property type="match status" value="1"/>
</dbReference>
<feature type="compositionally biased region" description="Basic and acidic residues" evidence="5">
    <location>
        <begin position="1"/>
        <end position="25"/>
    </location>
</feature>
<dbReference type="InterPro" id="IPR050572">
    <property type="entry name" value="Fe-S_Ferredoxin"/>
</dbReference>
<evidence type="ECO:0000259" key="6">
    <source>
        <dbReference type="PROSITE" id="PS51379"/>
    </source>
</evidence>
<feature type="region of interest" description="Disordered" evidence="5">
    <location>
        <begin position="1"/>
        <end position="43"/>
    </location>
</feature>